<evidence type="ECO:0000313" key="3">
    <source>
        <dbReference type="Proteomes" id="UP001305421"/>
    </source>
</evidence>
<evidence type="ECO:0000256" key="1">
    <source>
        <dbReference type="SAM" id="Phobius"/>
    </source>
</evidence>
<proteinExistence type="predicted"/>
<sequence length="242" mass="26383">MSTQKVSDAFRSAVGTLPEGLLIVALFATTCWATRQVSLDQFFLPAGVRVAALILCPARFWPYLLLGEYAYYGHLRLPLIEKYGLSWVLISSAFQFPTAAWVVYLHRRHVARQTDTWMLSVAAASAVLIGAGTVIIAHLLWPVPPAEGIVAIAFRSTLGDYVAILTVIPLAALWRQRLDIDWPSFLNSRTTYGLLALLACGFVSILLPQGSVERTTAQLLMAAPVIALTCLQGRLGAALECL</sequence>
<dbReference type="EMBL" id="CP115543">
    <property type="protein sequence ID" value="WNH49075.1"/>
    <property type="molecule type" value="Genomic_DNA"/>
</dbReference>
<feature type="transmembrane region" description="Helical" evidence="1">
    <location>
        <begin position="219"/>
        <end position="239"/>
    </location>
</feature>
<dbReference type="Proteomes" id="UP001305421">
    <property type="component" value="Chromosome"/>
</dbReference>
<feature type="transmembrane region" description="Helical" evidence="1">
    <location>
        <begin position="117"/>
        <end position="140"/>
    </location>
</feature>
<dbReference type="RefSeq" id="WP_311183560.1">
    <property type="nucleotide sequence ID" value="NZ_CP115543.1"/>
</dbReference>
<accession>A0ABY9YDW9</accession>
<keyword evidence="1" id="KW-1133">Transmembrane helix</keyword>
<evidence type="ECO:0008006" key="4">
    <source>
        <dbReference type="Google" id="ProtNLM"/>
    </source>
</evidence>
<feature type="transmembrane region" description="Helical" evidence="1">
    <location>
        <begin position="186"/>
        <end position="207"/>
    </location>
</feature>
<gene>
    <name evidence="2" type="ORF">PDM28_01700</name>
</gene>
<keyword evidence="1" id="KW-0472">Membrane</keyword>
<keyword evidence="1" id="KW-0812">Transmembrane</keyword>
<reference evidence="2 3" key="1">
    <citation type="submission" date="2022-12" db="EMBL/GenBank/DDBJ databases">
        <title>Two new species, Stenotrophomonas aracearum and Stenotrophomonas oahuensis, isolated from Anthurium (Araceae family) in Hawaii.</title>
        <authorList>
            <person name="Chunag S.C."/>
            <person name="Dobhal S."/>
            <person name="Alvarez A."/>
            <person name="Arif M."/>
        </authorList>
    </citation>
    <scope>NUCLEOTIDE SEQUENCE [LARGE SCALE GENOMIC DNA]</scope>
    <source>
        <strain evidence="2 3">A5588</strain>
    </source>
</reference>
<evidence type="ECO:0000313" key="2">
    <source>
        <dbReference type="EMBL" id="WNH49075.1"/>
    </source>
</evidence>
<feature type="transmembrane region" description="Helical" evidence="1">
    <location>
        <begin position="152"/>
        <end position="174"/>
    </location>
</feature>
<keyword evidence="3" id="KW-1185">Reference proteome</keyword>
<feature type="transmembrane region" description="Helical" evidence="1">
    <location>
        <begin position="12"/>
        <end position="34"/>
    </location>
</feature>
<feature type="transmembrane region" description="Helical" evidence="1">
    <location>
        <begin position="84"/>
        <end position="105"/>
    </location>
</feature>
<name>A0ABY9YDW9_9GAMM</name>
<organism evidence="2 3">
    <name type="scientific">Stenotrophomonas aracearum</name>
    <dbReference type="NCBI Taxonomy" id="3003272"/>
    <lineage>
        <taxon>Bacteria</taxon>
        <taxon>Pseudomonadati</taxon>
        <taxon>Pseudomonadota</taxon>
        <taxon>Gammaproteobacteria</taxon>
        <taxon>Lysobacterales</taxon>
        <taxon>Lysobacteraceae</taxon>
        <taxon>Stenotrophomonas</taxon>
    </lineage>
</organism>
<feature type="transmembrane region" description="Helical" evidence="1">
    <location>
        <begin position="46"/>
        <end position="64"/>
    </location>
</feature>
<protein>
    <recommendedName>
        <fullName evidence="4">MASE1 domain-containing protein</fullName>
    </recommendedName>
</protein>